<organism evidence="9 10">
    <name type="scientific">Campylobacter gracilis RM3268</name>
    <dbReference type="NCBI Taxonomy" id="553220"/>
    <lineage>
        <taxon>Bacteria</taxon>
        <taxon>Pseudomonadati</taxon>
        <taxon>Campylobacterota</taxon>
        <taxon>Epsilonproteobacteria</taxon>
        <taxon>Campylobacterales</taxon>
        <taxon>Campylobacteraceae</taxon>
        <taxon>Campylobacter</taxon>
    </lineage>
</organism>
<dbReference type="GO" id="GO:0006508">
    <property type="term" value="P:proteolysis"/>
    <property type="evidence" value="ECO:0007669"/>
    <property type="project" value="UniProtKB-KW"/>
</dbReference>
<accession>C8PJB6</accession>
<evidence type="ECO:0000256" key="2">
    <source>
        <dbReference type="ARBA" id="ARBA00022670"/>
    </source>
</evidence>
<feature type="domain" description="Csd3 N-terminal" evidence="8">
    <location>
        <begin position="24"/>
        <end position="107"/>
    </location>
</feature>
<dbReference type="OrthoDB" id="9815245at2"/>
<dbReference type="STRING" id="824.CGRAC_0864"/>
<evidence type="ECO:0000313" key="9">
    <source>
        <dbReference type="EMBL" id="EEV17021.1"/>
    </source>
</evidence>
<keyword evidence="10" id="KW-1185">Reference proteome</keyword>
<keyword evidence="3" id="KW-0479">Metal-binding</keyword>
<evidence type="ECO:0000256" key="1">
    <source>
        <dbReference type="ARBA" id="ARBA00001947"/>
    </source>
</evidence>
<evidence type="ECO:0000259" key="7">
    <source>
        <dbReference type="Pfam" id="PF01551"/>
    </source>
</evidence>
<keyword evidence="4" id="KW-0378">Hydrolase</keyword>
<dbReference type="GO" id="GO:0046872">
    <property type="term" value="F:metal ion binding"/>
    <property type="evidence" value="ECO:0007669"/>
    <property type="project" value="UniProtKB-KW"/>
</dbReference>
<evidence type="ECO:0000256" key="5">
    <source>
        <dbReference type="ARBA" id="ARBA00022833"/>
    </source>
</evidence>
<dbReference type="InterPro" id="IPR011055">
    <property type="entry name" value="Dup_hybrid_motif"/>
</dbReference>
<dbReference type="CDD" id="cd12797">
    <property type="entry name" value="M23_peptidase"/>
    <property type="match status" value="1"/>
</dbReference>
<comment type="cofactor">
    <cofactor evidence="1">
        <name>Zn(2+)</name>
        <dbReference type="ChEBI" id="CHEBI:29105"/>
    </cofactor>
</comment>
<dbReference type="InterPro" id="IPR050570">
    <property type="entry name" value="Cell_wall_metabolism_enzyme"/>
</dbReference>
<dbReference type="SUPFAM" id="SSF51261">
    <property type="entry name" value="Duplicated hybrid motif"/>
    <property type="match status" value="1"/>
</dbReference>
<dbReference type="Pfam" id="PF18059">
    <property type="entry name" value="Csd3_N"/>
    <property type="match status" value="1"/>
</dbReference>
<dbReference type="InterPro" id="IPR016047">
    <property type="entry name" value="M23ase_b-sheet_dom"/>
</dbReference>
<protein>
    <submittedName>
        <fullName evidence="9">Peptidase, M23 family</fullName>
    </submittedName>
</protein>
<feature type="domain" description="M23ase beta-sheet core" evidence="7">
    <location>
        <begin position="240"/>
        <end position="336"/>
    </location>
</feature>
<reference evidence="9 10" key="1">
    <citation type="submission" date="2009-07" db="EMBL/GenBank/DDBJ databases">
        <authorList>
            <person name="Madupu R."/>
            <person name="Sebastian Y."/>
            <person name="Durkin A.S."/>
            <person name="Torralba M."/>
            <person name="Methe B."/>
            <person name="Sutton G.G."/>
            <person name="Strausberg R.L."/>
            <person name="Nelson K.E."/>
        </authorList>
    </citation>
    <scope>NUCLEOTIDE SEQUENCE [LARGE SCALE GENOMIC DNA]</scope>
    <source>
        <strain evidence="9 10">RM3268</strain>
    </source>
</reference>
<dbReference type="EMBL" id="ACYG01000027">
    <property type="protein sequence ID" value="EEV17021.1"/>
    <property type="molecule type" value="Genomic_DNA"/>
</dbReference>
<dbReference type="Pfam" id="PF01551">
    <property type="entry name" value="Peptidase_M23"/>
    <property type="match status" value="1"/>
</dbReference>
<keyword evidence="2" id="KW-0645">Protease</keyword>
<keyword evidence="5" id="KW-0862">Zinc</keyword>
<dbReference type="MEROPS" id="M23.009"/>
<dbReference type="GO" id="GO:0004222">
    <property type="term" value="F:metalloendopeptidase activity"/>
    <property type="evidence" value="ECO:0007669"/>
    <property type="project" value="TreeGrafter"/>
</dbReference>
<dbReference type="Gene3D" id="3.10.450.350">
    <property type="match status" value="1"/>
</dbReference>
<dbReference type="Gene3D" id="2.70.70.10">
    <property type="entry name" value="Glucose Permease (Domain IIA)"/>
    <property type="match status" value="1"/>
</dbReference>
<dbReference type="AlphaFoldDB" id="C8PJB6"/>
<dbReference type="Proteomes" id="UP000005709">
    <property type="component" value="Unassembled WGS sequence"/>
</dbReference>
<dbReference type="PANTHER" id="PTHR21666">
    <property type="entry name" value="PEPTIDASE-RELATED"/>
    <property type="match status" value="1"/>
</dbReference>
<gene>
    <name evidence="9" type="ORF">CAMGR0001_1315</name>
</gene>
<evidence type="ECO:0000256" key="6">
    <source>
        <dbReference type="ARBA" id="ARBA00023049"/>
    </source>
</evidence>
<evidence type="ECO:0000313" key="10">
    <source>
        <dbReference type="Proteomes" id="UP000005709"/>
    </source>
</evidence>
<comment type="caution">
    <text evidence="9">The sequence shown here is derived from an EMBL/GenBank/DDBJ whole genome shotgun (WGS) entry which is preliminary data.</text>
</comment>
<dbReference type="PANTHER" id="PTHR21666:SF288">
    <property type="entry name" value="CELL DIVISION PROTEIN YTFB"/>
    <property type="match status" value="1"/>
</dbReference>
<dbReference type="InterPro" id="IPR040653">
    <property type="entry name" value="Csd3_N"/>
</dbReference>
<name>C8PJB6_9BACT</name>
<dbReference type="eggNOG" id="COG0739">
    <property type="taxonomic scope" value="Bacteria"/>
</dbReference>
<evidence type="ECO:0000256" key="3">
    <source>
        <dbReference type="ARBA" id="ARBA00022723"/>
    </source>
</evidence>
<proteinExistence type="predicted"/>
<evidence type="ECO:0000259" key="8">
    <source>
        <dbReference type="Pfam" id="PF18059"/>
    </source>
</evidence>
<dbReference type="RefSeq" id="WP_005871954.1">
    <property type="nucleotide sequence ID" value="NZ_ACYG01000027.1"/>
</dbReference>
<keyword evidence="6" id="KW-0482">Metalloprotease</keyword>
<sequence>MTRIFILLFLWIGVVFANNPSVEKFAWPDGVSLLQFMETAGIPASVYYDLDKEDQELAAEVRAGVECQILRDPAGRVSQLLIPVSEELQIHIYRDKFGTFRFVYTPIVYEENSYSLGIQIESSPYQDIIKATGNAALANEFMLVFKNEVNFKKLQKGDRLVILYEQKTRLGKPFGGVNITAGMIEENKKPKSLYFFDDKYYDRSGKKVESFLLITPLVYTRISSYFTPKRFHPILKRYRAHLGVDYAAPKGTRVNAAGAGKISFVGRKNGYGNTVEINHGGGISTLYAHLSGFASGTKAGVSVKQGQLIAYVGSTGLSSGPHLHFGLYKNKQAIDPLKVVKIEKTNVISAEELKFKALVKDMDARMAAAKDGSKNPAKFENYESLITIN</sequence>
<evidence type="ECO:0000256" key="4">
    <source>
        <dbReference type="ARBA" id="ARBA00022801"/>
    </source>
</evidence>